<comment type="caution">
    <text evidence="3">The sequence shown here is derived from an EMBL/GenBank/DDBJ whole genome shotgun (WGS) entry which is preliminary data.</text>
</comment>
<dbReference type="Proteomes" id="UP001152484">
    <property type="component" value="Unassembled WGS sequence"/>
</dbReference>
<evidence type="ECO:0000313" key="4">
    <source>
        <dbReference type="Proteomes" id="UP001152484"/>
    </source>
</evidence>
<dbReference type="PANTHER" id="PTHR31286">
    <property type="entry name" value="GLYCINE-RICH CELL WALL STRUCTURAL PROTEIN 1.8-LIKE"/>
    <property type="match status" value="1"/>
</dbReference>
<evidence type="ECO:0000256" key="1">
    <source>
        <dbReference type="SAM" id="MobiDB-lite"/>
    </source>
</evidence>
<feature type="domain" description="DUF4283" evidence="2">
    <location>
        <begin position="216"/>
        <end position="295"/>
    </location>
</feature>
<feature type="compositionally biased region" description="Polar residues" evidence="1">
    <location>
        <begin position="14"/>
        <end position="24"/>
    </location>
</feature>
<proteinExistence type="predicted"/>
<feature type="region of interest" description="Disordered" evidence="1">
    <location>
        <begin position="1"/>
        <end position="26"/>
    </location>
</feature>
<feature type="region of interest" description="Disordered" evidence="1">
    <location>
        <begin position="425"/>
        <end position="470"/>
    </location>
</feature>
<keyword evidence="4" id="KW-1185">Reference proteome</keyword>
<reference evidence="3" key="1">
    <citation type="submission" date="2022-07" db="EMBL/GenBank/DDBJ databases">
        <authorList>
            <person name="Macas J."/>
            <person name="Novak P."/>
            <person name="Neumann P."/>
        </authorList>
    </citation>
    <scope>NUCLEOTIDE SEQUENCE</scope>
</reference>
<dbReference type="PANTHER" id="PTHR31286:SF168">
    <property type="entry name" value="DUF4283 DOMAIN-CONTAINING PROTEIN"/>
    <property type="match status" value="1"/>
</dbReference>
<evidence type="ECO:0000313" key="3">
    <source>
        <dbReference type="EMBL" id="CAH9081464.1"/>
    </source>
</evidence>
<name>A0A9P0Z002_CUSEU</name>
<protein>
    <recommendedName>
        <fullName evidence="2">DUF4283 domain-containing protein</fullName>
    </recommendedName>
</protein>
<dbReference type="EMBL" id="CAMAPE010000014">
    <property type="protein sequence ID" value="CAH9081464.1"/>
    <property type="molecule type" value="Genomic_DNA"/>
</dbReference>
<evidence type="ECO:0000259" key="2">
    <source>
        <dbReference type="Pfam" id="PF14111"/>
    </source>
</evidence>
<dbReference type="InterPro" id="IPR025558">
    <property type="entry name" value="DUF4283"/>
</dbReference>
<organism evidence="3 4">
    <name type="scientific">Cuscuta europaea</name>
    <name type="common">European dodder</name>
    <dbReference type="NCBI Taxonomy" id="41803"/>
    <lineage>
        <taxon>Eukaryota</taxon>
        <taxon>Viridiplantae</taxon>
        <taxon>Streptophyta</taxon>
        <taxon>Embryophyta</taxon>
        <taxon>Tracheophyta</taxon>
        <taxon>Spermatophyta</taxon>
        <taxon>Magnoliopsida</taxon>
        <taxon>eudicotyledons</taxon>
        <taxon>Gunneridae</taxon>
        <taxon>Pentapetalae</taxon>
        <taxon>asterids</taxon>
        <taxon>lamiids</taxon>
        <taxon>Solanales</taxon>
        <taxon>Convolvulaceae</taxon>
        <taxon>Cuscuteae</taxon>
        <taxon>Cuscuta</taxon>
        <taxon>Cuscuta subgen. Cuscuta</taxon>
    </lineage>
</organism>
<dbReference type="InterPro" id="IPR040256">
    <property type="entry name" value="At4g02000-like"/>
</dbReference>
<dbReference type="AlphaFoldDB" id="A0A9P0Z002"/>
<sequence>MAGDRSSSKKQGKGMQTPSISTRSRAAAGFNVLEGLDENFPTLTVGNSGTKLSGKTAALQVAAIDGGTTPAQGINGKSAALQVAAIDGATTSVQDINGKPLPAGNPSATTEVLTDFTKPRVFELVSPAAGTVPPAAGSEKKTPPGKSSAPMPPAQPTVGVINEILPPMPRAEPESLKWKALFKDNRDPSHGFKLRYIPPIGESLDFGDRVLPTMVEMWGFCLVGHFTGNFPGLKAVHDLKAKWGVKCLVRSHKKGWMIFKFQSGEDRSKVLLGGPYTVFGKLLMLKELSENFSFEDEEFLKVPIWVKFHDLPMQLWNEEAMSEVASMVGVPIATDKITKERINNDYARVLIEVDISKPPPLSFPIRLPSQKVFKQSVVYETFPSYCFHCKEYGHHPFICKKLCGVGENKELVVVGENDEVGLTSVRAKSAQELHPTGPKPSPTGSRGKTAAKGPHPTGSTPNPTGLLGQTAHEPELPAVKRRLTIGQLMGVKTVHESSEDEEDEVFLEENERLVTRETDLHQNDVVIKCEVVNGKKLRLFVKPFKFVHTNVIRVDTSLRLTDDLDKKGLTFTAKCLERLPGVTKKKGEICFDSKFTTPFRLFFG</sequence>
<accession>A0A9P0Z002</accession>
<gene>
    <name evidence="3" type="ORF">CEURO_LOCUS7913</name>
</gene>
<dbReference type="OrthoDB" id="1461560at2759"/>
<feature type="region of interest" description="Disordered" evidence="1">
    <location>
        <begin position="129"/>
        <end position="154"/>
    </location>
</feature>
<dbReference type="Pfam" id="PF14111">
    <property type="entry name" value="DUF4283"/>
    <property type="match status" value="1"/>
</dbReference>